<proteinExistence type="predicted"/>
<dbReference type="HOGENOM" id="CLU_2298530_0_0_1"/>
<name>A0A0C3QUI1_9AGAM</name>
<dbReference type="OrthoDB" id="163438at2759"/>
<dbReference type="Proteomes" id="UP000054248">
    <property type="component" value="Unassembled WGS sequence"/>
</dbReference>
<evidence type="ECO:0000313" key="1">
    <source>
        <dbReference type="EMBL" id="KIO33051.1"/>
    </source>
</evidence>
<accession>A0A0C3QUI1</accession>
<reference evidence="1 2" key="1">
    <citation type="submission" date="2014-04" db="EMBL/GenBank/DDBJ databases">
        <authorList>
            <consortium name="DOE Joint Genome Institute"/>
            <person name="Kuo A."/>
            <person name="Girlanda M."/>
            <person name="Perotto S."/>
            <person name="Kohler A."/>
            <person name="Nagy L.G."/>
            <person name="Floudas D."/>
            <person name="Copeland A."/>
            <person name="Barry K.W."/>
            <person name="Cichocki N."/>
            <person name="Veneault-Fourrey C."/>
            <person name="LaButti K."/>
            <person name="Lindquist E.A."/>
            <person name="Lipzen A."/>
            <person name="Lundell T."/>
            <person name="Morin E."/>
            <person name="Murat C."/>
            <person name="Sun H."/>
            <person name="Tunlid A."/>
            <person name="Henrissat B."/>
            <person name="Grigoriev I.V."/>
            <person name="Hibbett D.S."/>
            <person name="Martin F."/>
            <person name="Nordberg H.P."/>
            <person name="Cantor M.N."/>
            <person name="Hua S.X."/>
        </authorList>
    </citation>
    <scope>NUCLEOTIDE SEQUENCE [LARGE SCALE GENOMIC DNA]</scope>
    <source>
        <strain evidence="1 2">MUT 4182</strain>
    </source>
</reference>
<sequence>ILIVDALDECEEVKYAVSFVRLIHRNAGLLPPEVKILLTCRSEAPLLLALRRPEWEEESLDLENNIDESDTRLFMEYELSRIREDHDLPEAWPPQAAIQTL</sequence>
<evidence type="ECO:0000313" key="2">
    <source>
        <dbReference type="Proteomes" id="UP000054248"/>
    </source>
</evidence>
<keyword evidence="2" id="KW-1185">Reference proteome</keyword>
<dbReference type="AlphaFoldDB" id="A0A0C3QUI1"/>
<feature type="non-terminal residue" evidence="1">
    <location>
        <position position="101"/>
    </location>
</feature>
<evidence type="ECO:0008006" key="3">
    <source>
        <dbReference type="Google" id="ProtNLM"/>
    </source>
</evidence>
<protein>
    <recommendedName>
        <fullName evidence="3">NACHT domain-containing protein</fullName>
    </recommendedName>
</protein>
<organism evidence="1 2">
    <name type="scientific">Tulasnella calospora MUT 4182</name>
    <dbReference type="NCBI Taxonomy" id="1051891"/>
    <lineage>
        <taxon>Eukaryota</taxon>
        <taxon>Fungi</taxon>
        <taxon>Dikarya</taxon>
        <taxon>Basidiomycota</taxon>
        <taxon>Agaricomycotina</taxon>
        <taxon>Agaricomycetes</taxon>
        <taxon>Cantharellales</taxon>
        <taxon>Tulasnellaceae</taxon>
        <taxon>Tulasnella</taxon>
    </lineage>
</organism>
<feature type="non-terminal residue" evidence="1">
    <location>
        <position position="1"/>
    </location>
</feature>
<reference evidence="2" key="2">
    <citation type="submission" date="2015-01" db="EMBL/GenBank/DDBJ databases">
        <title>Evolutionary Origins and Diversification of the Mycorrhizal Mutualists.</title>
        <authorList>
            <consortium name="DOE Joint Genome Institute"/>
            <consortium name="Mycorrhizal Genomics Consortium"/>
            <person name="Kohler A."/>
            <person name="Kuo A."/>
            <person name="Nagy L.G."/>
            <person name="Floudas D."/>
            <person name="Copeland A."/>
            <person name="Barry K.W."/>
            <person name="Cichocki N."/>
            <person name="Veneault-Fourrey C."/>
            <person name="LaButti K."/>
            <person name="Lindquist E.A."/>
            <person name="Lipzen A."/>
            <person name="Lundell T."/>
            <person name="Morin E."/>
            <person name="Murat C."/>
            <person name="Riley R."/>
            <person name="Ohm R."/>
            <person name="Sun H."/>
            <person name="Tunlid A."/>
            <person name="Henrissat B."/>
            <person name="Grigoriev I.V."/>
            <person name="Hibbett D.S."/>
            <person name="Martin F."/>
        </authorList>
    </citation>
    <scope>NUCLEOTIDE SEQUENCE [LARGE SCALE GENOMIC DNA]</scope>
    <source>
        <strain evidence="2">MUT 4182</strain>
    </source>
</reference>
<gene>
    <name evidence="1" type="ORF">M407DRAFT_58068</name>
</gene>
<dbReference type="EMBL" id="KN822950">
    <property type="protein sequence ID" value="KIO33051.1"/>
    <property type="molecule type" value="Genomic_DNA"/>
</dbReference>